<dbReference type="Pfam" id="PF12143">
    <property type="entry name" value="PPO1_KFDV"/>
    <property type="match status" value="1"/>
</dbReference>
<comment type="caution">
    <text evidence="10">The sequence shown here is derived from an EMBL/GenBank/DDBJ whole genome shotgun (WGS) entry which is preliminary data.</text>
</comment>
<evidence type="ECO:0000313" key="10">
    <source>
        <dbReference type="EMBL" id="KAK6155967.1"/>
    </source>
</evidence>
<evidence type="ECO:0000259" key="8">
    <source>
        <dbReference type="PROSITE" id="PS00497"/>
    </source>
</evidence>
<accession>A0ABR0XA22</accession>
<dbReference type="PROSITE" id="PS00498">
    <property type="entry name" value="TYROSINASE_2"/>
    <property type="match status" value="1"/>
</dbReference>
<dbReference type="SUPFAM" id="SSF48056">
    <property type="entry name" value="Di-copper centre-containing domain"/>
    <property type="match status" value="1"/>
</dbReference>
<dbReference type="InterPro" id="IPR002227">
    <property type="entry name" value="Tyrosinase_Cu-bd"/>
</dbReference>
<dbReference type="Pfam" id="PF00264">
    <property type="entry name" value="Tyrosinase"/>
    <property type="match status" value="1"/>
</dbReference>
<dbReference type="PRINTS" id="PR00092">
    <property type="entry name" value="TYROSINASE"/>
</dbReference>
<keyword evidence="11" id="KW-1185">Reference proteome</keyword>
<name>A0ABR0XA22_REHGL</name>
<keyword evidence="5" id="KW-0560">Oxidoreductase</keyword>
<feature type="domain" description="Tyrosinase copper-binding" evidence="8">
    <location>
        <begin position="194"/>
        <end position="211"/>
    </location>
</feature>
<dbReference type="InterPro" id="IPR008922">
    <property type="entry name" value="Di-copper_centre_dom_sf"/>
</dbReference>
<feature type="domain" description="Tyrosinase copper-binding" evidence="9">
    <location>
        <begin position="369"/>
        <end position="380"/>
    </location>
</feature>
<dbReference type="PANTHER" id="PTHR11474">
    <property type="entry name" value="TYROSINASE FAMILY MEMBER"/>
    <property type="match status" value="1"/>
</dbReference>
<dbReference type="Proteomes" id="UP001318860">
    <property type="component" value="Unassembled WGS sequence"/>
</dbReference>
<dbReference type="EMBL" id="JABTTQ020000005">
    <property type="protein sequence ID" value="KAK6155967.1"/>
    <property type="molecule type" value="Genomic_DNA"/>
</dbReference>
<dbReference type="PANTHER" id="PTHR11474:SF76">
    <property type="entry name" value="SHKT DOMAIN-CONTAINING PROTEIN"/>
    <property type="match status" value="1"/>
</dbReference>
<evidence type="ECO:0000256" key="5">
    <source>
        <dbReference type="ARBA" id="ARBA00023002"/>
    </source>
</evidence>
<evidence type="ECO:0000259" key="9">
    <source>
        <dbReference type="PROSITE" id="PS00498"/>
    </source>
</evidence>
<dbReference type="InterPro" id="IPR022739">
    <property type="entry name" value="Polyphenol_oxidase_cen"/>
</dbReference>
<sequence length="517" mass="58957">MYPPIAPTNYSFTHFPHFFLHHSPLSTNKILNHPANFVCKAKNSNEKIPKTNRNKKEFPELKFDRRDFLLIGFGSSGIYSTVANLKSLSPDFSNCVDAIKPDGKPVNCCPKSTSAAEISDFVPNSVAATTRVRAAAQSVSGAANMAKYKKAIDLMKNLPADDPRNFTQQANVHCAYCDGGYNQEGYSDLKFGIHESWLFFPFHRWYLYFFEKICGKLLEDETFALPFWNWDSPSGMVIPAMFNEIGSPLYDRRRNQDHLPPAVADLNWDEDVLPVRVNPETQIKYNLSIMYKQMITNATTPRLFMGQPVRAGDDITMKCGAGSIEIAPHNTMHTWTGNQWRRQRGYTGPGDPREPNTENMGVFYSAARDPIFYPHHANIDRLWTIWVNKLHGKVFTDPNWLETSFVFYNEDAYPVRVKVKDCLDLSRLGYAYEETPIPWIDAKPRPRGKYVRIPNSLEATQALPKTLDNVRIPNSLEATQALPKILDNVLKITVKRPKKLRSAKEKQEAEEVLLIEE</sequence>
<evidence type="ECO:0000256" key="7">
    <source>
        <dbReference type="ARBA" id="ARBA00023157"/>
    </source>
</evidence>
<evidence type="ECO:0000313" key="11">
    <source>
        <dbReference type="Proteomes" id="UP001318860"/>
    </source>
</evidence>
<reference evidence="10 11" key="1">
    <citation type="journal article" date="2021" name="Comput. Struct. Biotechnol. J.">
        <title>De novo genome assembly of the potent medicinal plant Rehmannia glutinosa using nanopore technology.</title>
        <authorList>
            <person name="Ma L."/>
            <person name="Dong C."/>
            <person name="Song C."/>
            <person name="Wang X."/>
            <person name="Zheng X."/>
            <person name="Niu Y."/>
            <person name="Chen S."/>
            <person name="Feng W."/>
        </authorList>
    </citation>
    <scope>NUCLEOTIDE SEQUENCE [LARGE SCALE GENOMIC DNA]</scope>
    <source>
        <strain evidence="10">DH-2019</strain>
    </source>
</reference>
<dbReference type="PROSITE" id="PS00497">
    <property type="entry name" value="TYROSINASE_1"/>
    <property type="match status" value="1"/>
</dbReference>
<comment type="cofactor">
    <cofactor evidence="1">
        <name>Cu(2+)</name>
        <dbReference type="ChEBI" id="CHEBI:29036"/>
    </cofactor>
</comment>
<evidence type="ECO:0000256" key="2">
    <source>
        <dbReference type="ARBA" id="ARBA00009928"/>
    </source>
</evidence>
<dbReference type="InterPro" id="IPR022740">
    <property type="entry name" value="Polyphenol_oxidase_C"/>
</dbReference>
<evidence type="ECO:0000256" key="6">
    <source>
        <dbReference type="ARBA" id="ARBA00023008"/>
    </source>
</evidence>
<keyword evidence="4" id="KW-0883">Thioether bond</keyword>
<keyword evidence="6" id="KW-0186">Copper</keyword>
<evidence type="ECO:0000256" key="1">
    <source>
        <dbReference type="ARBA" id="ARBA00001973"/>
    </source>
</evidence>
<dbReference type="Gene3D" id="1.10.1280.10">
    <property type="entry name" value="Di-copper center containing domain from catechol oxidase"/>
    <property type="match status" value="1"/>
</dbReference>
<keyword evidence="3" id="KW-0479">Metal-binding</keyword>
<protein>
    <recommendedName>
        <fullName evidence="8 9">Tyrosinase copper-binding domain-containing protein</fullName>
    </recommendedName>
</protein>
<evidence type="ECO:0000256" key="3">
    <source>
        <dbReference type="ARBA" id="ARBA00022723"/>
    </source>
</evidence>
<comment type="similarity">
    <text evidence="2">Belongs to the tyrosinase family.</text>
</comment>
<organism evidence="10 11">
    <name type="scientific">Rehmannia glutinosa</name>
    <name type="common">Chinese foxglove</name>
    <dbReference type="NCBI Taxonomy" id="99300"/>
    <lineage>
        <taxon>Eukaryota</taxon>
        <taxon>Viridiplantae</taxon>
        <taxon>Streptophyta</taxon>
        <taxon>Embryophyta</taxon>
        <taxon>Tracheophyta</taxon>
        <taxon>Spermatophyta</taxon>
        <taxon>Magnoliopsida</taxon>
        <taxon>eudicotyledons</taxon>
        <taxon>Gunneridae</taxon>
        <taxon>Pentapetalae</taxon>
        <taxon>asterids</taxon>
        <taxon>lamiids</taxon>
        <taxon>Lamiales</taxon>
        <taxon>Orobanchaceae</taxon>
        <taxon>Rehmannieae</taxon>
        <taxon>Rehmannia</taxon>
    </lineage>
</organism>
<dbReference type="InterPro" id="IPR050316">
    <property type="entry name" value="Tyrosinase/Hemocyanin"/>
</dbReference>
<evidence type="ECO:0000256" key="4">
    <source>
        <dbReference type="ARBA" id="ARBA00022784"/>
    </source>
</evidence>
<gene>
    <name evidence="10" type="ORF">DH2020_010215</name>
</gene>
<dbReference type="Pfam" id="PF12142">
    <property type="entry name" value="PPO1_DWL"/>
    <property type="match status" value="1"/>
</dbReference>
<keyword evidence="7" id="KW-1015">Disulfide bond</keyword>
<proteinExistence type="inferred from homology"/>